<reference evidence="2 3" key="1">
    <citation type="submission" date="2024-11" db="EMBL/GenBank/DDBJ databases">
        <title>Adaptive evolution of stress response genes in parasites aligns with host niche diversity.</title>
        <authorList>
            <person name="Hahn C."/>
            <person name="Resl P."/>
        </authorList>
    </citation>
    <scope>NUCLEOTIDE SEQUENCE [LARGE SCALE GENOMIC DNA]</scope>
    <source>
        <strain evidence="2">EGGRZ-B1_66</strain>
        <tissue evidence="2">Body</tissue>
    </source>
</reference>
<feature type="region of interest" description="Disordered" evidence="1">
    <location>
        <begin position="66"/>
        <end position="102"/>
    </location>
</feature>
<evidence type="ECO:0000313" key="2">
    <source>
        <dbReference type="EMBL" id="KAL3310003.1"/>
    </source>
</evidence>
<keyword evidence="3" id="KW-1185">Reference proteome</keyword>
<dbReference type="Proteomes" id="UP001626550">
    <property type="component" value="Unassembled WGS sequence"/>
</dbReference>
<accession>A0ABD2PSF1</accession>
<evidence type="ECO:0000313" key="3">
    <source>
        <dbReference type="Proteomes" id="UP001626550"/>
    </source>
</evidence>
<protein>
    <submittedName>
        <fullName evidence="2">Uncharacterized protein</fullName>
    </submittedName>
</protein>
<sequence>MATSAGLTIFWPKLTEKTLSEFSRFWNFRPSAGGSVPADVFFSRRTKAVLEEARLENPLPLLCRRENRLPSPEDGITRHSASTVKNQKRDSSTRRTYISCHP</sequence>
<dbReference type="AlphaFoldDB" id="A0ABD2PSF1"/>
<organism evidence="2 3">
    <name type="scientific">Cichlidogyrus casuarinus</name>
    <dbReference type="NCBI Taxonomy" id="1844966"/>
    <lineage>
        <taxon>Eukaryota</taxon>
        <taxon>Metazoa</taxon>
        <taxon>Spiralia</taxon>
        <taxon>Lophotrochozoa</taxon>
        <taxon>Platyhelminthes</taxon>
        <taxon>Monogenea</taxon>
        <taxon>Monopisthocotylea</taxon>
        <taxon>Dactylogyridea</taxon>
        <taxon>Ancyrocephalidae</taxon>
        <taxon>Cichlidogyrus</taxon>
    </lineage>
</organism>
<gene>
    <name evidence="2" type="ORF">Ciccas_011438</name>
</gene>
<name>A0ABD2PSF1_9PLAT</name>
<dbReference type="EMBL" id="JBJKFK010003338">
    <property type="protein sequence ID" value="KAL3310003.1"/>
    <property type="molecule type" value="Genomic_DNA"/>
</dbReference>
<proteinExistence type="predicted"/>
<comment type="caution">
    <text evidence="2">The sequence shown here is derived from an EMBL/GenBank/DDBJ whole genome shotgun (WGS) entry which is preliminary data.</text>
</comment>
<evidence type="ECO:0000256" key="1">
    <source>
        <dbReference type="SAM" id="MobiDB-lite"/>
    </source>
</evidence>